<reference evidence="1 2" key="1">
    <citation type="submission" date="2020-06" db="EMBL/GenBank/DDBJ databases">
        <authorList>
            <person name="Li R."/>
            <person name="Bekaert M."/>
        </authorList>
    </citation>
    <scope>NUCLEOTIDE SEQUENCE [LARGE SCALE GENOMIC DNA]</scope>
    <source>
        <strain evidence="2">wild</strain>
    </source>
</reference>
<organism evidence="1 2">
    <name type="scientific">Mytilus coruscus</name>
    <name type="common">Sea mussel</name>
    <dbReference type="NCBI Taxonomy" id="42192"/>
    <lineage>
        <taxon>Eukaryota</taxon>
        <taxon>Metazoa</taxon>
        <taxon>Spiralia</taxon>
        <taxon>Lophotrochozoa</taxon>
        <taxon>Mollusca</taxon>
        <taxon>Bivalvia</taxon>
        <taxon>Autobranchia</taxon>
        <taxon>Pteriomorphia</taxon>
        <taxon>Mytilida</taxon>
        <taxon>Mytiloidea</taxon>
        <taxon>Mytilidae</taxon>
        <taxon>Mytilinae</taxon>
        <taxon>Mytilus</taxon>
    </lineage>
</organism>
<name>A0A6J8A0D3_MYTCO</name>
<sequence length="359" mass="41092">MYIVKISKLLRREFENRYLFFFLGGSSKGIKTCQLENNIETRRYNVPTKRISLLRKDHFNELQRRTTKSTCMTLTRSIKKRTFSIQSSPTSQELETRMGRKHYCLKRCSTIFRKKDYKEMAKDVYTELLNFLTIFVKGYTEDLAEFLQKISDERSKKVNSLNIHEWKTKAMRNVLTKGFGCVGQNIRFYLKNDNEKERTSVSQNVKKYLNNWKVPVGGGDLLEILERNVYKWGATAPYLRKGKCIGFEDEGSLFYLTVDTQDFAKGGDTGAIVCVDEDVETGLAAFVIVAGSANNSQSTGSSNSESSYLVYKVFDALDKVSEMKPCLIPRTIPISSPVIIDSIQSTSKRKRPDDVSSFL</sequence>
<gene>
    <name evidence="1" type="ORF">MCOR_1940</name>
</gene>
<proteinExistence type="predicted"/>
<dbReference type="AlphaFoldDB" id="A0A6J8A0D3"/>
<dbReference type="Proteomes" id="UP000507470">
    <property type="component" value="Unassembled WGS sequence"/>
</dbReference>
<keyword evidence="2" id="KW-1185">Reference proteome</keyword>
<protein>
    <submittedName>
        <fullName evidence="1">Uncharacterized protein</fullName>
    </submittedName>
</protein>
<evidence type="ECO:0000313" key="2">
    <source>
        <dbReference type="Proteomes" id="UP000507470"/>
    </source>
</evidence>
<dbReference type="EMBL" id="CACVKT020000411">
    <property type="protein sequence ID" value="CAC5358877.1"/>
    <property type="molecule type" value="Genomic_DNA"/>
</dbReference>
<accession>A0A6J8A0D3</accession>
<evidence type="ECO:0000313" key="1">
    <source>
        <dbReference type="EMBL" id="CAC5358877.1"/>
    </source>
</evidence>